<keyword evidence="7 12" id="KW-0819">tRNA processing</keyword>
<keyword evidence="9 12" id="KW-0520">NAD</keyword>
<comment type="caution">
    <text evidence="12">Lacks conserved residue(s) required for the propagation of feature annotation.</text>
</comment>
<dbReference type="FunFam" id="3.50.50.60:FF:000010">
    <property type="entry name" value="tRNA uridine 5-carboxymethylaminomethyl modification enzyme MnmG"/>
    <property type="match status" value="1"/>
</dbReference>
<comment type="cofactor">
    <cofactor evidence="1 12">
        <name>FAD</name>
        <dbReference type="ChEBI" id="CHEBI:57692"/>
    </cofactor>
</comment>
<dbReference type="Gene3D" id="1.10.10.1800">
    <property type="entry name" value="tRNA uridine 5-carboxymethylaminomethyl modification enzyme MnmG/GidA"/>
    <property type="match status" value="1"/>
</dbReference>
<dbReference type="Gene3D" id="3.50.50.60">
    <property type="entry name" value="FAD/NAD(P)-binding domain"/>
    <property type="match status" value="2"/>
</dbReference>
<evidence type="ECO:0000256" key="3">
    <source>
        <dbReference type="ARBA" id="ARBA00007653"/>
    </source>
</evidence>
<dbReference type="InterPro" id="IPR049312">
    <property type="entry name" value="GIDA_C_N"/>
</dbReference>
<dbReference type="FunFam" id="3.50.50.60:FF:000002">
    <property type="entry name" value="tRNA uridine 5-carboxymethylaminomethyl modification enzyme MnmG"/>
    <property type="match status" value="1"/>
</dbReference>
<dbReference type="EMBL" id="JRPQ01000003">
    <property type="protein sequence ID" value="KGI23157.1"/>
    <property type="molecule type" value="Genomic_DNA"/>
</dbReference>
<evidence type="ECO:0000313" key="14">
    <source>
        <dbReference type="EMBL" id="KGI23157.1"/>
    </source>
</evidence>
<organism evidence="14 15">
    <name type="scientific">Hoylesella timonensis S9-PR14</name>
    <dbReference type="NCBI Taxonomy" id="1401062"/>
    <lineage>
        <taxon>Bacteria</taxon>
        <taxon>Pseudomonadati</taxon>
        <taxon>Bacteroidota</taxon>
        <taxon>Bacteroidia</taxon>
        <taxon>Bacteroidales</taxon>
        <taxon>Prevotellaceae</taxon>
        <taxon>Hoylesella</taxon>
    </lineage>
</organism>
<keyword evidence="6 12" id="KW-0285">Flavoprotein</keyword>
<proteinExistence type="inferred from homology"/>
<feature type="domain" description="tRNA uridine 5-carboxymethylaminomethyl modification enzyme C-terminal subdomain" evidence="13">
    <location>
        <begin position="548"/>
        <end position="619"/>
    </location>
</feature>
<keyword evidence="5 12" id="KW-0963">Cytoplasm</keyword>
<evidence type="ECO:0000256" key="11">
    <source>
        <dbReference type="ARBA" id="ARBA00031800"/>
    </source>
</evidence>
<dbReference type="PANTHER" id="PTHR11806">
    <property type="entry name" value="GLUCOSE INHIBITED DIVISION PROTEIN A"/>
    <property type="match status" value="1"/>
</dbReference>
<dbReference type="AlphaFoldDB" id="A0A098YUY2"/>
<dbReference type="SMART" id="SM01228">
    <property type="entry name" value="GIDA_assoc_3"/>
    <property type="match status" value="1"/>
</dbReference>
<comment type="function">
    <text evidence="2 12">NAD-binding protein involved in the addition of a carboxymethylaminomethyl (cmnm) group at the wobble position (U34) of certain tRNAs, forming tRNA-cmnm(5)s(2)U34.</text>
</comment>
<dbReference type="PANTHER" id="PTHR11806:SF0">
    <property type="entry name" value="PROTEIN MTO1 HOMOLOG, MITOCHONDRIAL"/>
    <property type="match status" value="1"/>
</dbReference>
<dbReference type="GO" id="GO:0005829">
    <property type="term" value="C:cytosol"/>
    <property type="evidence" value="ECO:0007669"/>
    <property type="project" value="TreeGrafter"/>
</dbReference>
<dbReference type="HAMAP" id="MF_00129">
    <property type="entry name" value="MnmG_GidA"/>
    <property type="match status" value="1"/>
</dbReference>
<comment type="caution">
    <text evidence="14">The sequence shown here is derived from an EMBL/GenBank/DDBJ whole genome shotgun (WGS) entry which is preliminary data.</text>
</comment>
<dbReference type="Pfam" id="PF01134">
    <property type="entry name" value="GIDA"/>
    <property type="match status" value="1"/>
</dbReference>
<dbReference type="FunFam" id="1.10.150.570:FF:000001">
    <property type="entry name" value="tRNA uridine 5-carboxymethylaminomethyl modification enzyme MnmG"/>
    <property type="match status" value="1"/>
</dbReference>
<comment type="subunit">
    <text evidence="10 12">Homodimer. Heterotetramer of two MnmE and two MnmG subunits.</text>
</comment>
<feature type="binding site" evidence="12">
    <location>
        <begin position="270"/>
        <end position="284"/>
    </location>
    <ligand>
        <name>NAD(+)</name>
        <dbReference type="ChEBI" id="CHEBI:57540"/>
    </ligand>
</feature>
<dbReference type="InterPro" id="IPR004416">
    <property type="entry name" value="MnmG"/>
</dbReference>
<evidence type="ECO:0000256" key="7">
    <source>
        <dbReference type="ARBA" id="ARBA00022694"/>
    </source>
</evidence>
<dbReference type="FunFam" id="1.10.10.1800:FF:000003">
    <property type="entry name" value="tRNA uridine 5-carboxymethylaminomethyl modification enzyme MnmG"/>
    <property type="match status" value="1"/>
</dbReference>
<dbReference type="NCBIfam" id="TIGR00136">
    <property type="entry name" value="mnmG_gidA"/>
    <property type="match status" value="1"/>
</dbReference>
<dbReference type="GO" id="GO:0030488">
    <property type="term" value="P:tRNA methylation"/>
    <property type="evidence" value="ECO:0007669"/>
    <property type="project" value="TreeGrafter"/>
</dbReference>
<keyword evidence="8 12" id="KW-0274">FAD</keyword>
<accession>A0A098YUY2</accession>
<reference evidence="14 15" key="1">
    <citation type="submission" date="2014-07" db="EMBL/GenBank/DDBJ databases">
        <authorList>
            <person name="McCorrison J."/>
            <person name="Sanka R."/>
            <person name="Torralba M."/>
            <person name="Gillis M."/>
            <person name="Haft D.H."/>
            <person name="Methe B."/>
            <person name="Sutton G."/>
            <person name="Nelson K.E."/>
        </authorList>
    </citation>
    <scope>NUCLEOTIDE SEQUENCE [LARGE SCALE GENOMIC DNA]</scope>
    <source>
        <strain evidence="14 15">S9-PR14</strain>
    </source>
</reference>
<dbReference type="RefSeq" id="WP_036925584.1">
    <property type="nucleotide sequence ID" value="NZ_JRPQ01000003.1"/>
</dbReference>
<dbReference type="Gene3D" id="1.10.150.570">
    <property type="entry name" value="GidA associated domain, C-terminal subdomain"/>
    <property type="match status" value="1"/>
</dbReference>
<evidence type="ECO:0000256" key="1">
    <source>
        <dbReference type="ARBA" id="ARBA00001974"/>
    </source>
</evidence>
<dbReference type="Proteomes" id="UP000029723">
    <property type="component" value="Unassembled WGS sequence"/>
</dbReference>
<feature type="binding site" evidence="12">
    <location>
        <begin position="11"/>
        <end position="16"/>
    </location>
    <ligand>
        <name>FAD</name>
        <dbReference type="ChEBI" id="CHEBI:57692"/>
    </ligand>
</feature>
<evidence type="ECO:0000256" key="6">
    <source>
        <dbReference type="ARBA" id="ARBA00022630"/>
    </source>
</evidence>
<evidence type="ECO:0000259" key="13">
    <source>
        <dbReference type="SMART" id="SM01228"/>
    </source>
</evidence>
<evidence type="ECO:0000256" key="2">
    <source>
        <dbReference type="ARBA" id="ARBA00003717"/>
    </source>
</evidence>
<dbReference type="InterPro" id="IPR036188">
    <property type="entry name" value="FAD/NAD-bd_sf"/>
</dbReference>
<dbReference type="GO" id="GO:0002098">
    <property type="term" value="P:tRNA wobble uridine modification"/>
    <property type="evidence" value="ECO:0007669"/>
    <property type="project" value="InterPro"/>
</dbReference>
<name>A0A098YUY2_9BACT</name>
<dbReference type="Pfam" id="PF21680">
    <property type="entry name" value="GIDA_C_1st"/>
    <property type="match status" value="1"/>
</dbReference>
<evidence type="ECO:0000256" key="9">
    <source>
        <dbReference type="ARBA" id="ARBA00023027"/>
    </source>
</evidence>
<evidence type="ECO:0000256" key="5">
    <source>
        <dbReference type="ARBA" id="ARBA00022490"/>
    </source>
</evidence>
<gene>
    <name evidence="12" type="primary">mnmG</name>
    <name evidence="12" type="synonym">gidA</name>
    <name evidence="14" type="ORF">HMPREF9304_00365</name>
</gene>
<dbReference type="PROSITE" id="PS01280">
    <property type="entry name" value="GIDA_1"/>
    <property type="match status" value="1"/>
</dbReference>
<dbReference type="Pfam" id="PF13932">
    <property type="entry name" value="SAM_GIDA_C"/>
    <property type="match status" value="1"/>
</dbReference>
<dbReference type="InterPro" id="IPR026904">
    <property type="entry name" value="MnmG_C"/>
</dbReference>
<comment type="similarity">
    <text evidence="3 12">Belongs to the MnmG family.</text>
</comment>
<dbReference type="InterPro" id="IPR040131">
    <property type="entry name" value="MnmG_N"/>
</dbReference>
<evidence type="ECO:0000256" key="8">
    <source>
        <dbReference type="ARBA" id="ARBA00022827"/>
    </source>
</evidence>
<dbReference type="InterPro" id="IPR020595">
    <property type="entry name" value="MnmG-rel_CS"/>
</dbReference>
<dbReference type="InterPro" id="IPR044920">
    <property type="entry name" value="MnmG_C_subdom_sf"/>
</dbReference>
<evidence type="ECO:0000313" key="15">
    <source>
        <dbReference type="Proteomes" id="UP000029723"/>
    </source>
</evidence>
<dbReference type="GO" id="GO:0050660">
    <property type="term" value="F:flavin adenine dinucleotide binding"/>
    <property type="evidence" value="ECO:0007669"/>
    <property type="project" value="UniProtKB-UniRule"/>
</dbReference>
<evidence type="ECO:0000256" key="10">
    <source>
        <dbReference type="ARBA" id="ARBA00025948"/>
    </source>
</evidence>
<dbReference type="InterPro" id="IPR002218">
    <property type="entry name" value="MnmG-rel"/>
</dbReference>
<comment type="subcellular location">
    <subcellularLocation>
        <location evidence="12">Cytoplasm</location>
    </subcellularLocation>
</comment>
<evidence type="ECO:0000256" key="4">
    <source>
        <dbReference type="ARBA" id="ARBA00020461"/>
    </source>
</evidence>
<sequence length="623" mass="69941">MIFQYDVLVIGGGHAGCEAATAAAQLGAKTCLVTMDMNKIAQMSCNPAIGGIAKGQIVREIDALGGHMGMITDATSIQFRMLNKGKGPAVWSPRAQCDRSKYILEWRTVLDHTPNLDIWQDEACELLTANSEVTGVRTVWGVELYAKSVIITAGTFLNGLMHIGRKKLPGGRCAEPAVYHLSESIAQHGITVQRMKTGTPVRIDARSVHFEDMEIQDGENDFHQFSYMSGSRNLKQLPCWTCYTTPESHEVLRKGLPDSPLFNGQIQSTGPRYCPSVETKLVTFPDKDRHPLFLEPEGENTNEMYLNGFSSSMPLNIQIEALRQIPAFREAKIYRAGYAIEYDYFDPTQLKPSLESKIVKGLFFAGQVNGTTGYEEAAGQGIVAGINAAIHCFGGDPFVMRRDESYIGVLIDDLTTKGVDEPYRMFTSRAEYRILLRQDDADARLTEKAYQLGLAKRDRLDWWTQKKESISRLMDYCNNTSIKPKEINEMLERNGTSTLRMGCKISELIARPQISIQLLAEMIPSLSDEICKIPNRKSEIIEATEIKIKYKGYIEREKIIAEKMHRLENIKIQNRFDYDQLHELSTEARQKLKRINPETLAKASRIPGVSPSDINVLLVLLGR</sequence>
<dbReference type="InterPro" id="IPR047001">
    <property type="entry name" value="MnmG_C_subdom"/>
</dbReference>
<dbReference type="PROSITE" id="PS01281">
    <property type="entry name" value="GIDA_2"/>
    <property type="match status" value="1"/>
</dbReference>
<dbReference type="OrthoDB" id="9815560at2"/>
<evidence type="ECO:0000256" key="12">
    <source>
        <dbReference type="HAMAP-Rule" id="MF_00129"/>
    </source>
</evidence>
<dbReference type="SUPFAM" id="SSF51905">
    <property type="entry name" value="FAD/NAD(P)-binding domain"/>
    <property type="match status" value="1"/>
</dbReference>
<protein>
    <recommendedName>
        <fullName evidence="4 12">tRNA uridine 5-carboxymethylaminomethyl modification enzyme MnmG</fullName>
    </recommendedName>
    <alternativeName>
        <fullName evidence="11 12">Glucose-inhibited division protein A</fullName>
    </alternativeName>
</protein>